<feature type="non-terminal residue" evidence="1">
    <location>
        <position position="65"/>
    </location>
</feature>
<protein>
    <submittedName>
        <fullName evidence="1">Uncharacterized protein</fullName>
    </submittedName>
</protein>
<accession>A0A367INH6</accession>
<keyword evidence="2" id="KW-1185">Reference proteome</keyword>
<gene>
    <name evidence="1" type="ORF">CU097_002754</name>
</gene>
<reference evidence="1 2" key="1">
    <citation type="journal article" date="2018" name="G3 (Bethesda)">
        <title>Phylogenetic and Phylogenomic Definition of Rhizopus Species.</title>
        <authorList>
            <person name="Gryganskyi A.P."/>
            <person name="Golan J."/>
            <person name="Dolatabadi S."/>
            <person name="Mondo S."/>
            <person name="Robb S."/>
            <person name="Idnurm A."/>
            <person name="Muszewska A."/>
            <person name="Steczkiewicz K."/>
            <person name="Masonjones S."/>
            <person name="Liao H.L."/>
            <person name="Gajdeczka M.T."/>
            <person name="Anike F."/>
            <person name="Vuek A."/>
            <person name="Anishchenko I.M."/>
            <person name="Voigt K."/>
            <person name="de Hoog G.S."/>
            <person name="Smith M.E."/>
            <person name="Heitman J."/>
            <person name="Vilgalys R."/>
            <person name="Stajich J.E."/>
        </authorList>
    </citation>
    <scope>NUCLEOTIDE SEQUENCE [LARGE SCALE GENOMIC DNA]</scope>
    <source>
        <strain evidence="1 2">CBS 357.93</strain>
    </source>
</reference>
<proteinExistence type="predicted"/>
<dbReference type="Proteomes" id="UP000252139">
    <property type="component" value="Unassembled WGS sequence"/>
</dbReference>
<evidence type="ECO:0000313" key="2">
    <source>
        <dbReference type="Proteomes" id="UP000252139"/>
    </source>
</evidence>
<evidence type="ECO:0000313" key="1">
    <source>
        <dbReference type="EMBL" id="RCH79051.1"/>
    </source>
</evidence>
<name>A0A367INH6_RHIAZ</name>
<comment type="caution">
    <text evidence="1">The sequence shown here is derived from an EMBL/GenBank/DDBJ whole genome shotgun (WGS) entry which is preliminary data.</text>
</comment>
<dbReference type="EMBL" id="PJQL01004733">
    <property type="protein sequence ID" value="RCH79051.1"/>
    <property type="molecule type" value="Genomic_DNA"/>
</dbReference>
<dbReference type="AlphaFoldDB" id="A0A367INH6"/>
<sequence length="65" mass="7436">MYANKINSLENQKYLAVRSIMPSSSASRKSVSKDNLRPLELRLLDSSQSNFNQGLKQELANTTWY</sequence>
<organism evidence="1 2">
    <name type="scientific">Rhizopus azygosporus</name>
    <name type="common">Rhizopus microsporus var. azygosporus</name>
    <dbReference type="NCBI Taxonomy" id="86630"/>
    <lineage>
        <taxon>Eukaryota</taxon>
        <taxon>Fungi</taxon>
        <taxon>Fungi incertae sedis</taxon>
        <taxon>Mucoromycota</taxon>
        <taxon>Mucoromycotina</taxon>
        <taxon>Mucoromycetes</taxon>
        <taxon>Mucorales</taxon>
        <taxon>Mucorineae</taxon>
        <taxon>Rhizopodaceae</taxon>
        <taxon>Rhizopus</taxon>
    </lineage>
</organism>